<evidence type="ECO:0000259" key="4">
    <source>
        <dbReference type="Pfam" id="PF02576"/>
    </source>
</evidence>
<dbReference type="OrthoDB" id="9805006at2"/>
<dbReference type="EMBL" id="CM001376">
    <property type="protein sequence ID" value="EHM12938.1"/>
    <property type="molecule type" value="Genomic_DNA"/>
</dbReference>
<reference evidence="6 7" key="1">
    <citation type="submission" date="2011-11" db="EMBL/GenBank/DDBJ databases">
        <title>The Noncontiguous Finished genome of Jonquetella anthropi DSM 22815.</title>
        <authorList>
            <consortium name="US DOE Joint Genome Institute (JGI-PGF)"/>
            <person name="Lucas S."/>
            <person name="Copeland A."/>
            <person name="Lapidus A."/>
            <person name="Glavina del Rio T."/>
            <person name="Dalin E."/>
            <person name="Tice H."/>
            <person name="Bruce D."/>
            <person name="Goodwin L."/>
            <person name="Pitluck S."/>
            <person name="Peters L."/>
            <person name="Mikhailova N."/>
            <person name="Held B."/>
            <person name="Kyrpides N."/>
            <person name="Mavromatis K."/>
            <person name="Ivanova N."/>
            <person name="Markowitz V."/>
            <person name="Cheng J.-F."/>
            <person name="Hugenholtz P."/>
            <person name="Woyke T."/>
            <person name="Wu D."/>
            <person name="Gronow S."/>
            <person name="Wellnitz S."/>
            <person name="Brambilla E."/>
            <person name="Klenk H.-P."/>
            <person name="Eisen J.A."/>
        </authorList>
    </citation>
    <scope>NUCLEOTIDE SEQUENCE [LARGE SCALE GENOMIC DNA]</scope>
    <source>
        <strain evidence="6 7">DSM 22815</strain>
    </source>
</reference>
<evidence type="ECO:0000256" key="3">
    <source>
        <dbReference type="HAMAP-Rule" id="MF_01077"/>
    </source>
</evidence>
<dbReference type="InterPro" id="IPR028998">
    <property type="entry name" value="RimP_C"/>
</dbReference>
<dbReference type="HAMAP" id="MF_01077">
    <property type="entry name" value="RimP"/>
    <property type="match status" value="1"/>
</dbReference>
<evidence type="ECO:0000313" key="7">
    <source>
        <dbReference type="Proteomes" id="UP000003806"/>
    </source>
</evidence>
<sequence length="173" mass="19138">MGSSFPALRGELTALLKPVVVELGYRWEGLQLEEIGSMTVRVFIDGPNGVTADDCEVVSKAIDPLLEGAMADSNRYYLEVSSPGLERFLFELDDYRRFIGETARIRFHGEGSHIKRLTGVVEAVDEEGRVTIHTEEETAAIPFEDIVEGSLVYKPQKGEKKTFKRSAGKGGSR</sequence>
<dbReference type="eggNOG" id="COG0779">
    <property type="taxonomic scope" value="Bacteria"/>
</dbReference>
<dbReference type="Pfam" id="PF02576">
    <property type="entry name" value="RimP_N"/>
    <property type="match status" value="1"/>
</dbReference>
<evidence type="ECO:0000256" key="2">
    <source>
        <dbReference type="ARBA" id="ARBA00022517"/>
    </source>
</evidence>
<dbReference type="AlphaFoldDB" id="H0UJS9"/>
<protein>
    <recommendedName>
        <fullName evidence="3">Ribosome maturation factor RimP</fullName>
    </recommendedName>
</protein>
<dbReference type="PANTHER" id="PTHR33867:SF1">
    <property type="entry name" value="RIBOSOME MATURATION FACTOR RIMP"/>
    <property type="match status" value="1"/>
</dbReference>
<dbReference type="InterPro" id="IPR028989">
    <property type="entry name" value="RimP_N"/>
</dbReference>
<proteinExistence type="inferred from homology"/>
<accession>H0UJS9</accession>
<dbReference type="CDD" id="cd01734">
    <property type="entry name" value="YlxS_C"/>
    <property type="match status" value="1"/>
</dbReference>
<dbReference type="GO" id="GO:0000028">
    <property type="term" value="P:ribosomal small subunit assembly"/>
    <property type="evidence" value="ECO:0007669"/>
    <property type="project" value="TreeGrafter"/>
</dbReference>
<dbReference type="SUPFAM" id="SSF74942">
    <property type="entry name" value="YhbC-like, C-terminal domain"/>
    <property type="match status" value="1"/>
</dbReference>
<dbReference type="Pfam" id="PF17384">
    <property type="entry name" value="DUF150_C"/>
    <property type="match status" value="1"/>
</dbReference>
<keyword evidence="2 3" id="KW-0690">Ribosome biogenesis</keyword>
<dbReference type="HOGENOM" id="CLU_070525_2_2_0"/>
<dbReference type="InterPro" id="IPR035956">
    <property type="entry name" value="RimP_N_sf"/>
</dbReference>
<dbReference type="InterPro" id="IPR036847">
    <property type="entry name" value="RimP_C_sf"/>
</dbReference>
<dbReference type="Gene3D" id="3.30.300.70">
    <property type="entry name" value="RimP-like superfamily, N-terminal"/>
    <property type="match status" value="1"/>
</dbReference>
<evidence type="ECO:0000313" key="6">
    <source>
        <dbReference type="EMBL" id="EHM12938.1"/>
    </source>
</evidence>
<name>H0UJS9_9BACT</name>
<dbReference type="GO" id="GO:0005829">
    <property type="term" value="C:cytosol"/>
    <property type="evidence" value="ECO:0007669"/>
    <property type="project" value="TreeGrafter"/>
</dbReference>
<dbReference type="PANTHER" id="PTHR33867">
    <property type="entry name" value="RIBOSOME MATURATION FACTOR RIMP"/>
    <property type="match status" value="1"/>
</dbReference>
<keyword evidence="1 3" id="KW-0963">Cytoplasm</keyword>
<comment type="subcellular location">
    <subcellularLocation>
        <location evidence="3">Cytoplasm</location>
    </subcellularLocation>
</comment>
<comment type="similarity">
    <text evidence="3">Belongs to the RimP family.</text>
</comment>
<evidence type="ECO:0000256" key="1">
    <source>
        <dbReference type="ARBA" id="ARBA00022490"/>
    </source>
</evidence>
<evidence type="ECO:0000259" key="5">
    <source>
        <dbReference type="Pfam" id="PF17384"/>
    </source>
</evidence>
<comment type="function">
    <text evidence="3">Required for maturation of 30S ribosomal subunits.</text>
</comment>
<dbReference type="InterPro" id="IPR003728">
    <property type="entry name" value="Ribosome_maturation_RimP"/>
</dbReference>
<feature type="domain" description="Ribosome maturation factor RimP N-terminal" evidence="4">
    <location>
        <begin position="15"/>
        <end position="86"/>
    </location>
</feature>
<feature type="domain" description="Ribosome maturation factor RimP C-terminal" evidence="5">
    <location>
        <begin position="89"/>
        <end position="152"/>
    </location>
</feature>
<keyword evidence="7" id="KW-1185">Reference proteome</keyword>
<dbReference type="RefSeq" id="WP_008520579.1">
    <property type="nucleotide sequence ID" value="NZ_CM001376.1"/>
</dbReference>
<dbReference type="STRING" id="885272.JonanDRAFT_0534"/>
<dbReference type="Proteomes" id="UP000003806">
    <property type="component" value="Chromosome"/>
</dbReference>
<organism evidence="6 7">
    <name type="scientific">Jonquetella anthropi DSM 22815</name>
    <dbReference type="NCBI Taxonomy" id="885272"/>
    <lineage>
        <taxon>Bacteria</taxon>
        <taxon>Thermotogati</taxon>
        <taxon>Synergistota</taxon>
        <taxon>Synergistia</taxon>
        <taxon>Synergistales</taxon>
        <taxon>Dethiosulfovibrionaceae</taxon>
        <taxon>Jonquetella</taxon>
    </lineage>
</organism>
<dbReference type="GO" id="GO:0006412">
    <property type="term" value="P:translation"/>
    <property type="evidence" value="ECO:0007669"/>
    <property type="project" value="TreeGrafter"/>
</dbReference>
<gene>
    <name evidence="3" type="primary">rimP</name>
    <name evidence="6" type="ORF">JonanDRAFT_0534</name>
</gene>
<dbReference type="SUPFAM" id="SSF75420">
    <property type="entry name" value="YhbC-like, N-terminal domain"/>
    <property type="match status" value="1"/>
</dbReference>